<proteinExistence type="predicted"/>
<feature type="non-terminal residue" evidence="1">
    <location>
        <position position="1"/>
    </location>
</feature>
<organism evidence="1">
    <name type="scientific">marine metagenome</name>
    <dbReference type="NCBI Taxonomy" id="408172"/>
    <lineage>
        <taxon>unclassified sequences</taxon>
        <taxon>metagenomes</taxon>
        <taxon>ecological metagenomes</taxon>
    </lineage>
</organism>
<dbReference type="Gene3D" id="3.30.56.110">
    <property type="entry name" value="Protein of unknown function DUF2237"/>
    <property type="match status" value="1"/>
</dbReference>
<accession>A0A381Q3F4</accession>
<dbReference type="PANTHER" id="PTHR37466:SF1">
    <property type="entry name" value="SLR1628 PROTEIN"/>
    <property type="match status" value="1"/>
</dbReference>
<dbReference type="Pfam" id="PF09996">
    <property type="entry name" value="DUF2237"/>
    <property type="match status" value="1"/>
</dbReference>
<reference evidence="1" key="1">
    <citation type="submission" date="2018-05" db="EMBL/GenBank/DDBJ databases">
        <authorList>
            <person name="Lanie J.A."/>
            <person name="Ng W.-L."/>
            <person name="Kazmierczak K.M."/>
            <person name="Andrzejewski T.M."/>
            <person name="Davidsen T.M."/>
            <person name="Wayne K.J."/>
            <person name="Tettelin H."/>
            <person name="Glass J.I."/>
            <person name="Rusch D."/>
            <person name="Podicherti R."/>
            <person name="Tsui H.-C.T."/>
            <person name="Winkler M.E."/>
        </authorList>
    </citation>
    <scope>NUCLEOTIDE SEQUENCE</scope>
</reference>
<name>A0A381Q3F4_9ZZZZ</name>
<dbReference type="AlphaFoldDB" id="A0A381Q3F4"/>
<evidence type="ECO:0008006" key="2">
    <source>
        <dbReference type="Google" id="ProtNLM"/>
    </source>
</evidence>
<evidence type="ECO:0000313" key="1">
    <source>
        <dbReference type="EMBL" id="SUZ73424.1"/>
    </source>
</evidence>
<dbReference type="PANTHER" id="PTHR37466">
    <property type="entry name" value="SLR1628 PROTEIN"/>
    <property type="match status" value="1"/>
</dbReference>
<gene>
    <name evidence="1" type="ORF">METZ01_LOCUS26278</name>
</gene>
<dbReference type="EMBL" id="UINC01001179">
    <property type="protein sequence ID" value="SUZ73424.1"/>
    <property type="molecule type" value="Genomic_DNA"/>
</dbReference>
<dbReference type="InterPro" id="IPR018714">
    <property type="entry name" value="DUF2237"/>
</dbReference>
<sequence length="121" mass="13016">VATNVLGTELEECGLNPVTGFYRDGCCNTGAGDLGVHTVCAVVTDEFLEYSKRAGNDLSTPNPEMGFPGLRNGDPWCLCATRWQEAFQAGVAPGVRLRATHLTTLEWVRLADLQAHAIDHG</sequence>
<protein>
    <recommendedName>
        <fullName evidence="2">DUF2237 domain-containing protein</fullName>
    </recommendedName>
</protein>